<evidence type="ECO:0000256" key="11">
    <source>
        <dbReference type="ARBA" id="ARBA00023136"/>
    </source>
</evidence>
<dbReference type="AlphaFoldDB" id="D8SGV2"/>
<protein>
    <submittedName>
        <fullName evidence="13">Uncharacterized protein</fullName>
    </submittedName>
</protein>
<name>D8SGV2_SELML</name>
<evidence type="ECO:0000256" key="10">
    <source>
        <dbReference type="ARBA" id="ARBA00023049"/>
    </source>
</evidence>
<evidence type="ECO:0000313" key="14">
    <source>
        <dbReference type="Proteomes" id="UP000001514"/>
    </source>
</evidence>
<dbReference type="STRING" id="88036.D8SGV2"/>
<evidence type="ECO:0000256" key="5">
    <source>
        <dbReference type="ARBA" id="ARBA00022670"/>
    </source>
</evidence>
<dbReference type="GO" id="GO:0006508">
    <property type="term" value="P:proteolysis"/>
    <property type="evidence" value="ECO:0007669"/>
    <property type="project" value="UniProtKB-KW"/>
</dbReference>
<reference evidence="13 14" key="1">
    <citation type="journal article" date="2011" name="Science">
        <title>The Selaginella genome identifies genetic changes associated with the evolution of vascular plants.</title>
        <authorList>
            <person name="Banks J.A."/>
            <person name="Nishiyama T."/>
            <person name="Hasebe M."/>
            <person name="Bowman J.L."/>
            <person name="Gribskov M."/>
            <person name="dePamphilis C."/>
            <person name="Albert V.A."/>
            <person name="Aono N."/>
            <person name="Aoyama T."/>
            <person name="Ambrose B.A."/>
            <person name="Ashton N.W."/>
            <person name="Axtell M.J."/>
            <person name="Barker E."/>
            <person name="Barker M.S."/>
            <person name="Bennetzen J.L."/>
            <person name="Bonawitz N.D."/>
            <person name="Chapple C."/>
            <person name="Cheng C."/>
            <person name="Correa L.G."/>
            <person name="Dacre M."/>
            <person name="DeBarry J."/>
            <person name="Dreyer I."/>
            <person name="Elias M."/>
            <person name="Engstrom E.M."/>
            <person name="Estelle M."/>
            <person name="Feng L."/>
            <person name="Finet C."/>
            <person name="Floyd S.K."/>
            <person name="Frommer W.B."/>
            <person name="Fujita T."/>
            <person name="Gramzow L."/>
            <person name="Gutensohn M."/>
            <person name="Harholt J."/>
            <person name="Hattori M."/>
            <person name="Heyl A."/>
            <person name="Hirai T."/>
            <person name="Hiwatashi Y."/>
            <person name="Ishikawa M."/>
            <person name="Iwata M."/>
            <person name="Karol K.G."/>
            <person name="Koehler B."/>
            <person name="Kolukisaoglu U."/>
            <person name="Kubo M."/>
            <person name="Kurata T."/>
            <person name="Lalonde S."/>
            <person name="Li K."/>
            <person name="Li Y."/>
            <person name="Litt A."/>
            <person name="Lyons E."/>
            <person name="Manning G."/>
            <person name="Maruyama T."/>
            <person name="Michael T.P."/>
            <person name="Mikami K."/>
            <person name="Miyazaki S."/>
            <person name="Morinaga S."/>
            <person name="Murata T."/>
            <person name="Mueller-Roeber B."/>
            <person name="Nelson D.R."/>
            <person name="Obara M."/>
            <person name="Oguri Y."/>
            <person name="Olmstead R.G."/>
            <person name="Onodera N."/>
            <person name="Petersen B.L."/>
            <person name="Pils B."/>
            <person name="Prigge M."/>
            <person name="Rensing S.A."/>
            <person name="Riano-Pachon D.M."/>
            <person name="Roberts A.W."/>
            <person name="Sato Y."/>
            <person name="Scheller H.V."/>
            <person name="Schulz B."/>
            <person name="Schulz C."/>
            <person name="Shakirov E.V."/>
            <person name="Shibagaki N."/>
            <person name="Shinohara N."/>
            <person name="Shippen D.E."/>
            <person name="Soerensen I."/>
            <person name="Sotooka R."/>
            <person name="Sugimoto N."/>
            <person name="Sugita M."/>
            <person name="Sumikawa N."/>
            <person name="Tanurdzic M."/>
            <person name="Theissen G."/>
            <person name="Ulvskov P."/>
            <person name="Wakazuki S."/>
            <person name="Weng J.K."/>
            <person name="Willats W.W."/>
            <person name="Wipf D."/>
            <person name="Wolf P.G."/>
            <person name="Yang L."/>
            <person name="Zimmer A.D."/>
            <person name="Zhu Q."/>
            <person name="Mitros T."/>
            <person name="Hellsten U."/>
            <person name="Loque D."/>
            <person name="Otillar R."/>
            <person name="Salamov A."/>
            <person name="Schmutz J."/>
            <person name="Shapiro H."/>
            <person name="Lindquist E."/>
            <person name="Lucas S."/>
            <person name="Rokhsar D."/>
            <person name="Grigoriev I.V."/>
        </authorList>
    </citation>
    <scope>NUCLEOTIDE SEQUENCE [LARGE SCALE GENOMIC DNA]</scope>
</reference>
<dbReference type="OrthoDB" id="195057at2759"/>
<keyword evidence="4" id="KW-0934">Plastid</keyword>
<evidence type="ECO:0000256" key="9">
    <source>
        <dbReference type="ARBA" id="ARBA00022989"/>
    </source>
</evidence>
<keyword evidence="3" id="KW-0150">Chloroplast</keyword>
<accession>D8SGV2</accession>
<dbReference type="InParanoid" id="D8SGV2"/>
<feature type="region of interest" description="Disordered" evidence="12">
    <location>
        <begin position="62"/>
        <end position="100"/>
    </location>
</feature>
<feature type="non-terminal residue" evidence="13">
    <location>
        <position position="225"/>
    </location>
</feature>
<dbReference type="KEGG" id="smo:SELMODRAFT_445223"/>
<evidence type="ECO:0000256" key="3">
    <source>
        <dbReference type="ARBA" id="ARBA00022528"/>
    </source>
</evidence>
<dbReference type="InterPro" id="IPR044838">
    <property type="entry name" value="EGY1-like"/>
</dbReference>
<evidence type="ECO:0000256" key="12">
    <source>
        <dbReference type="SAM" id="MobiDB-lite"/>
    </source>
</evidence>
<evidence type="ECO:0000256" key="2">
    <source>
        <dbReference type="ARBA" id="ARBA00007931"/>
    </source>
</evidence>
<proteinExistence type="inferred from homology"/>
<evidence type="ECO:0000256" key="7">
    <source>
        <dbReference type="ARBA" id="ARBA00022801"/>
    </source>
</evidence>
<dbReference type="EMBL" id="GL377619">
    <property type="protein sequence ID" value="EFJ16267.1"/>
    <property type="molecule type" value="Genomic_DNA"/>
</dbReference>
<evidence type="ECO:0000256" key="8">
    <source>
        <dbReference type="ARBA" id="ARBA00022946"/>
    </source>
</evidence>
<keyword evidence="14" id="KW-1185">Reference proteome</keyword>
<dbReference type="PANTHER" id="PTHR31412">
    <property type="entry name" value="ZINC METALLOPROTEASE EGY1"/>
    <property type="match status" value="1"/>
</dbReference>
<dbReference type="eggNOG" id="ENOG502S01D">
    <property type="taxonomic scope" value="Eukaryota"/>
</dbReference>
<keyword evidence="11" id="KW-0472">Membrane</keyword>
<dbReference type="Gramene" id="EFJ16267">
    <property type="protein sequence ID" value="EFJ16267"/>
    <property type="gene ID" value="SELMODRAFT_445223"/>
</dbReference>
<keyword evidence="6" id="KW-0812">Transmembrane</keyword>
<comment type="similarity">
    <text evidence="2">Belongs to the peptidase M50B family.</text>
</comment>
<comment type="subcellular location">
    <subcellularLocation>
        <location evidence="1">Plastid</location>
        <location evidence="1">Chloroplast membrane</location>
        <topology evidence="1">Multi-pass membrane protein</topology>
    </subcellularLocation>
</comment>
<keyword evidence="5" id="KW-0645">Protease</keyword>
<dbReference type="HOGENOM" id="CLU_1232631_0_0_1"/>
<dbReference type="Proteomes" id="UP000001514">
    <property type="component" value="Unassembled WGS sequence"/>
</dbReference>
<evidence type="ECO:0000256" key="6">
    <source>
        <dbReference type="ARBA" id="ARBA00022692"/>
    </source>
</evidence>
<evidence type="ECO:0000256" key="4">
    <source>
        <dbReference type="ARBA" id="ARBA00022640"/>
    </source>
</evidence>
<evidence type="ECO:0000256" key="1">
    <source>
        <dbReference type="ARBA" id="ARBA00004508"/>
    </source>
</evidence>
<dbReference type="GO" id="GO:0008237">
    <property type="term" value="F:metallopeptidase activity"/>
    <property type="evidence" value="ECO:0007669"/>
    <property type="project" value="UniProtKB-KW"/>
</dbReference>
<keyword evidence="10" id="KW-0482">Metalloprotease</keyword>
<gene>
    <name evidence="13" type="ORF">SELMODRAFT_445223</name>
</gene>
<sequence length="225" mass="24812">MAMAMERLGTLNTTAPTGCVALFSDASIRSRSFSITKSSRCRGIRLECGRLRIGRRNFHVVKCESGPDDGEKDGKNGKSSASTATEDGEDETKPSSSSHQPLDAFRFMELVGPEKVDPEDVKLLKDKVFGYTTFWVTGQEPFGVLGEGILFLGNLRGQREEVFAKLQKGVRELIGNKYDLFMVEEPNSEEPDPRGGPRVSFLLLRKEASDTGRTGLWQYVVAAVL</sequence>
<keyword evidence="9" id="KW-1133">Transmembrane helix</keyword>
<organism evidence="14">
    <name type="scientific">Selaginella moellendorffii</name>
    <name type="common">Spikemoss</name>
    <dbReference type="NCBI Taxonomy" id="88036"/>
    <lineage>
        <taxon>Eukaryota</taxon>
        <taxon>Viridiplantae</taxon>
        <taxon>Streptophyta</taxon>
        <taxon>Embryophyta</taxon>
        <taxon>Tracheophyta</taxon>
        <taxon>Lycopodiopsida</taxon>
        <taxon>Selaginellales</taxon>
        <taxon>Selaginellaceae</taxon>
        <taxon>Selaginella</taxon>
    </lineage>
</organism>
<dbReference type="PANTHER" id="PTHR31412:SF0">
    <property type="entry name" value="ZINC METALLOPROTEASE EGY1, CHLOROPLASTIC-RELATED"/>
    <property type="match status" value="1"/>
</dbReference>
<dbReference type="GO" id="GO:0031969">
    <property type="term" value="C:chloroplast membrane"/>
    <property type="evidence" value="ECO:0007669"/>
    <property type="project" value="UniProtKB-SubCell"/>
</dbReference>
<keyword evidence="7" id="KW-0378">Hydrolase</keyword>
<evidence type="ECO:0000313" key="13">
    <source>
        <dbReference type="EMBL" id="EFJ16267.1"/>
    </source>
</evidence>
<keyword evidence="8" id="KW-0809">Transit peptide</keyword>